<feature type="transmembrane region" description="Helical" evidence="1">
    <location>
        <begin position="7"/>
        <end position="26"/>
    </location>
</feature>
<sequence length="131" mass="14583">MTRFTRVVVVAYLLFNVAIVFSLYFAPGSLDAQYRGTAPITPTREFLWASSGNLHVFLIAATAPTLWMKHASERRYLISANAGVYLLDAFTQWLCWGKHIGLEPKVLHTNAGVSFVVGVLLIIAALRDRET</sequence>
<feature type="transmembrane region" description="Helical" evidence="1">
    <location>
        <begin position="46"/>
        <end position="67"/>
    </location>
</feature>
<dbReference type="AlphaFoldDB" id="A0A2W5T6F5"/>
<feature type="transmembrane region" description="Helical" evidence="1">
    <location>
        <begin position="76"/>
        <end position="94"/>
    </location>
</feature>
<evidence type="ECO:0000313" key="2">
    <source>
        <dbReference type="EMBL" id="PZR11100.1"/>
    </source>
</evidence>
<comment type="caution">
    <text evidence="2">The sequence shown here is derived from an EMBL/GenBank/DDBJ whole genome shotgun (WGS) entry which is preliminary data.</text>
</comment>
<protein>
    <submittedName>
        <fullName evidence="2">Uncharacterized protein</fullName>
    </submittedName>
</protein>
<keyword evidence="1" id="KW-0472">Membrane</keyword>
<organism evidence="2 3">
    <name type="scientific">Archangium gephyra</name>
    <dbReference type="NCBI Taxonomy" id="48"/>
    <lineage>
        <taxon>Bacteria</taxon>
        <taxon>Pseudomonadati</taxon>
        <taxon>Myxococcota</taxon>
        <taxon>Myxococcia</taxon>
        <taxon>Myxococcales</taxon>
        <taxon>Cystobacterineae</taxon>
        <taxon>Archangiaceae</taxon>
        <taxon>Archangium</taxon>
    </lineage>
</organism>
<feature type="transmembrane region" description="Helical" evidence="1">
    <location>
        <begin position="106"/>
        <end position="126"/>
    </location>
</feature>
<gene>
    <name evidence="2" type="ORF">DI536_18350</name>
</gene>
<dbReference type="Proteomes" id="UP000249061">
    <property type="component" value="Unassembled WGS sequence"/>
</dbReference>
<keyword evidence="1" id="KW-0812">Transmembrane</keyword>
<accession>A0A2W5T6F5</accession>
<dbReference type="EMBL" id="QFQP01000015">
    <property type="protein sequence ID" value="PZR11100.1"/>
    <property type="molecule type" value="Genomic_DNA"/>
</dbReference>
<keyword evidence="1" id="KW-1133">Transmembrane helix</keyword>
<evidence type="ECO:0000256" key="1">
    <source>
        <dbReference type="SAM" id="Phobius"/>
    </source>
</evidence>
<proteinExistence type="predicted"/>
<reference evidence="2 3" key="1">
    <citation type="submission" date="2017-08" db="EMBL/GenBank/DDBJ databases">
        <title>Infants hospitalized years apart are colonized by the same room-sourced microbial strains.</title>
        <authorList>
            <person name="Brooks B."/>
            <person name="Olm M.R."/>
            <person name="Firek B.A."/>
            <person name="Baker R."/>
            <person name="Thomas B.C."/>
            <person name="Morowitz M.J."/>
            <person name="Banfield J.F."/>
        </authorList>
    </citation>
    <scope>NUCLEOTIDE SEQUENCE [LARGE SCALE GENOMIC DNA]</scope>
    <source>
        <strain evidence="2">S2_003_000_R2_14</strain>
    </source>
</reference>
<name>A0A2W5T6F5_9BACT</name>
<evidence type="ECO:0000313" key="3">
    <source>
        <dbReference type="Proteomes" id="UP000249061"/>
    </source>
</evidence>